<feature type="compositionally biased region" description="Low complexity" evidence="1">
    <location>
        <begin position="10"/>
        <end position="23"/>
    </location>
</feature>
<dbReference type="PANTHER" id="PTHR23280:SF32">
    <property type="entry name" value="FI22325P1"/>
    <property type="match status" value="1"/>
</dbReference>
<keyword evidence="3" id="KW-1185">Reference proteome</keyword>
<dbReference type="InterPro" id="IPR000299">
    <property type="entry name" value="FERM_domain"/>
</dbReference>
<proteinExistence type="predicted"/>
<accession>A0A183G658</accession>
<dbReference type="SUPFAM" id="SSF54236">
    <property type="entry name" value="Ubiquitin-like"/>
    <property type="match status" value="1"/>
</dbReference>
<dbReference type="PANTHER" id="PTHR23280">
    <property type="entry name" value="4.1 G PROTEIN"/>
    <property type="match status" value="1"/>
</dbReference>
<feature type="domain" description="FERM" evidence="2">
    <location>
        <begin position="40"/>
        <end position="158"/>
    </location>
</feature>
<reference evidence="4" key="1">
    <citation type="submission" date="2019-09" db="UniProtKB">
        <authorList>
            <consortium name="WormBaseParasite"/>
        </authorList>
    </citation>
    <scope>IDENTIFICATION</scope>
</reference>
<sequence length="158" mass="17971">LTASGRRRSFPASSMPNNSSSASFLGRLSARSSFISPKDVKVTVQLLNDADSVTNEFKRSQTAQAILDYICEVKSIHEKDYLGLRYQDHNKHRVGVASALPFFSICSFPSLQYWVDLSRPISHIVKQFKSDSIALRLRFRYYPAEPSHLRENVSRFVL</sequence>
<evidence type="ECO:0000259" key="2">
    <source>
        <dbReference type="PROSITE" id="PS50057"/>
    </source>
</evidence>
<evidence type="ECO:0000256" key="1">
    <source>
        <dbReference type="SAM" id="MobiDB-lite"/>
    </source>
</evidence>
<dbReference type="Gene3D" id="3.10.20.90">
    <property type="entry name" value="Phosphatidylinositol 3-kinase Catalytic Subunit, Chain A, domain 1"/>
    <property type="match status" value="1"/>
</dbReference>
<dbReference type="WBParaSite" id="HPBE_0001716201-mRNA-1">
    <property type="protein sequence ID" value="HPBE_0001716201-mRNA-1"/>
    <property type="gene ID" value="HPBE_0001716201"/>
</dbReference>
<dbReference type="InterPro" id="IPR029071">
    <property type="entry name" value="Ubiquitin-like_domsf"/>
</dbReference>
<dbReference type="GO" id="GO:0031032">
    <property type="term" value="P:actomyosin structure organization"/>
    <property type="evidence" value="ECO:0007669"/>
    <property type="project" value="TreeGrafter"/>
</dbReference>
<organism evidence="3 4">
    <name type="scientific">Heligmosomoides polygyrus</name>
    <name type="common">Parasitic roundworm</name>
    <dbReference type="NCBI Taxonomy" id="6339"/>
    <lineage>
        <taxon>Eukaryota</taxon>
        <taxon>Metazoa</taxon>
        <taxon>Ecdysozoa</taxon>
        <taxon>Nematoda</taxon>
        <taxon>Chromadorea</taxon>
        <taxon>Rhabditida</taxon>
        <taxon>Rhabditina</taxon>
        <taxon>Rhabditomorpha</taxon>
        <taxon>Strongyloidea</taxon>
        <taxon>Heligmosomidae</taxon>
        <taxon>Heligmosomoides</taxon>
    </lineage>
</organism>
<feature type="region of interest" description="Disordered" evidence="1">
    <location>
        <begin position="1"/>
        <end position="23"/>
    </location>
</feature>
<evidence type="ECO:0000313" key="3">
    <source>
        <dbReference type="Proteomes" id="UP000050761"/>
    </source>
</evidence>
<evidence type="ECO:0000313" key="4">
    <source>
        <dbReference type="WBParaSite" id="HPBE_0001716201-mRNA-1"/>
    </source>
</evidence>
<dbReference type="InterPro" id="IPR018979">
    <property type="entry name" value="FERM_N"/>
</dbReference>
<dbReference type="PROSITE" id="PS50057">
    <property type="entry name" value="FERM_3"/>
    <property type="match status" value="1"/>
</dbReference>
<dbReference type="GO" id="GO:0005856">
    <property type="term" value="C:cytoskeleton"/>
    <property type="evidence" value="ECO:0007669"/>
    <property type="project" value="TreeGrafter"/>
</dbReference>
<dbReference type="AlphaFoldDB" id="A0A183G658"/>
<dbReference type="Proteomes" id="UP000050761">
    <property type="component" value="Unassembled WGS sequence"/>
</dbReference>
<name>A0A183G658_HELPZ</name>
<protein>
    <submittedName>
        <fullName evidence="4">FERM domain-containing protein</fullName>
    </submittedName>
</protein>
<dbReference type="Pfam" id="PF09379">
    <property type="entry name" value="FERM_N"/>
    <property type="match status" value="1"/>
</dbReference>